<dbReference type="STRING" id="708126.BW727_101905"/>
<comment type="similarity">
    <text evidence="2 9 10">Belongs to the acetokinase family.</text>
</comment>
<dbReference type="OrthoDB" id="9771859at2"/>
<evidence type="ECO:0000256" key="4">
    <source>
        <dbReference type="ARBA" id="ARBA00022679"/>
    </source>
</evidence>
<keyword evidence="4 9" id="KW-0808">Transferase</keyword>
<evidence type="ECO:0000256" key="5">
    <source>
        <dbReference type="ARBA" id="ARBA00022741"/>
    </source>
</evidence>
<dbReference type="RefSeq" id="WP_062467769.1">
    <property type="nucleotide sequence ID" value="NZ_BBYN01000002.1"/>
</dbReference>
<dbReference type="GO" id="GO:0008776">
    <property type="term" value="F:acetate kinase activity"/>
    <property type="evidence" value="ECO:0007669"/>
    <property type="project" value="TreeGrafter"/>
</dbReference>
<dbReference type="PRINTS" id="PR00471">
    <property type="entry name" value="ACETATEKNASE"/>
</dbReference>
<dbReference type="PANTHER" id="PTHR21060">
    <property type="entry name" value="ACETATE KINASE"/>
    <property type="match status" value="1"/>
</dbReference>
<gene>
    <name evidence="11" type="primary">buk2</name>
    <name evidence="9" type="synonym">buk</name>
    <name evidence="11" type="ORF">BW727_101905</name>
</gene>
<dbReference type="InterPro" id="IPR011245">
    <property type="entry name" value="Butyrate_kin"/>
</dbReference>
<dbReference type="PROSITE" id="PS01076">
    <property type="entry name" value="ACETATE_KINASE_2"/>
    <property type="match status" value="1"/>
</dbReference>
<dbReference type="CDD" id="cd24011">
    <property type="entry name" value="ASKHA_NBD_BK"/>
    <property type="match status" value="1"/>
</dbReference>
<reference evidence="11 12" key="1">
    <citation type="journal article" date="2014" name="Int. J. Syst. Evol. Microbiol.">
        <title>Jeotgalibaca dankookensis gen. nov., sp. nov., a member of the family Carnobacteriaceae, isolated from seujeot (Korean traditional food).</title>
        <authorList>
            <person name="Lee D.G."/>
            <person name="Trujillo M.E."/>
            <person name="Kang H."/>
            <person name="Ahn T.Y."/>
        </authorList>
    </citation>
    <scope>NUCLEOTIDE SEQUENCE [LARGE SCALE GENOMIC DNA]</scope>
    <source>
        <strain evidence="11 12">EX-07</strain>
    </source>
</reference>
<comment type="catalytic activity">
    <reaction evidence="8 9">
        <text>butanoate + ATP = butanoyl phosphate + ADP</text>
        <dbReference type="Rhea" id="RHEA:13585"/>
        <dbReference type="ChEBI" id="CHEBI:17968"/>
        <dbReference type="ChEBI" id="CHEBI:30616"/>
        <dbReference type="ChEBI" id="CHEBI:58079"/>
        <dbReference type="ChEBI" id="CHEBI:456216"/>
        <dbReference type="EC" id="2.7.2.7"/>
    </reaction>
</comment>
<dbReference type="GO" id="GO:0047761">
    <property type="term" value="F:butyrate kinase activity"/>
    <property type="evidence" value="ECO:0007669"/>
    <property type="project" value="UniProtKB-UniRule"/>
</dbReference>
<keyword evidence="7 9" id="KW-0067">ATP-binding</keyword>
<proteinExistence type="inferred from homology"/>
<dbReference type="InterPro" id="IPR043129">
    <property type="entry name" value="ATPase_NBD"/>
</dbReference>
<dbReference type="NCBIfam" id="TIGR02707">
    <property type="entry name" value="butyr_kinase"/>
    <property type="match status" value="1"/>
</dbReference>
<evidence type="ECO:0000256" key="8">
    <source>
        <dbReference type="ARBA" id="ARBA00048596"/>
    </source>
</evidence>
<name>A0A1S6IRT0_9LACT</name>
<evidence type="ECO:0000313" key="11">
    <source>
        <dbReference type="EMBL" id="AQS54229.1"/>
    </source>
</evidence>
<dbReference type="PROSITE" id="PS01075">
    <property type="entry name" value="ACETATE_KINASE_1"/>
    <property type="match status" value="1"/>
</dbReference>
<dbReference type="HAMAP" id="MF_00542">
    <property type="entry name" value="Butyrate_kinase"/>
    <property type="match status" value="1"/>
</dbReference>
<evidence type="ECO:0000256" key="6">
    <source>
        <dbReference type="ARBA" id="ARBA00022777"/>
    </source>
</evidence>
<dbReference type="AlphaFoldDB" id="A0A1S6IRT0"/>
<dbReference type="InterPro" id="IPR000890">
    <property type="entry name" value="Aliphatic_acid_kin_short-chain"/>
</dbReference>
<evidence type="ECO:0000256" key="1">
    <source>
        <dbReference type="ARBA" id="ARBA00004496"/>
    </source>
</evidence>
<dbReference type="KEGG" id="jda:BW727_101905"/>
<dbReference type="EC" id="2.7.2.7" evidence="9"/>
<protein>
    <recommendedName>
        <fullName evidence="9">Probable butyrate kinase</fullName>
        <shortName evidence="9">BK</shortName>
        <ecNumber evidence="9">2.7.2.7</ecNumber>
    </recommendedName>
    <alternativeName>
        <fullName evidence="9">Branched-chain carboxylic acid kinase</fullName>
    </alternativeName>
</protein>
<comment type="subcellular location">
    <subcellularLocation>
        <location evidence="1 9">Cytoplasm</location>
    </subcellularLocation>
</comment>
<evidence type="ECO:0000256" key="3">
    <source>
        <dbReference type="ARBA" id="ARBA00022490"/>
    </source>
</evidence>
<dbReference type="EMBL" id="CP019728">
    <property type="protein sequence ID" value="AQS54229.1"/>
    <property type="molecule type" value="Genomic_DNA"/>
</dbReference>
<dbReference type="GO" id="GO:0005524">
    <property type="term" value="F:ATP binding"/>
    <property type="evidence" value="ECO:0007669"/>
    <property type="project" value="UniProtKB-KW"/>
</dbReference>
<dbReference type="Pfam" id="PF00871">
    <property type="entry name" value="Acetate_kinase"/>
    <property type="match status" value="1"/>
</dbReference>
<keyword evidence="5 9" id="KW-0547">Nucleotide-binding</keyword>
<dbReference type="PIRSF" id="PIRSF036458">
    <property type="entry name" value="Butyrate_kin"/>
    <property type="match status" value="1"/>
</dbReference>
<organism evidence="11 12">
    <name type="scientific">Jeotgalibaca dankookensis</name>
    <dbReference type="NCBI Taxonomy" id="708126"/>
    <lineage>
        <taxon>Bacteria</taxon>
        <taxon>Bacillati</taxon>
        <taxon>Bacillota</taxon>
        <taxon>Bacilli</taxon>
        <taxon>Lactobacillales</taxon>
        <taxon>Carnobacteriaceae</taxon>
        <taxon>Jeotgalibaca</taxon>
    </lineage>
</organism>
<sequence length="366" mass="40137">MEDIVIVINPGSTSTKVACFSNGALLADETIRHTTDEISKFEGIAEQLTYRKEMINRFIEKQNIKPKDVQAVVGRGGLLRPIPGGTYLVDETMVEDLKSAKYGSHASNLGGVLAYEFSKKYGIPAYIVDPVVVDEFHPLARLSGLKGIERRSVGHALNQKAVGRKILADNGKEYEKSNIIVAHLGGGISIGAHQKGEMVDVVNGLDGEGPYSPERTGSLPLIDFAAYIQTEDMTIKEVKSLIAGKGGIKSYLNEIDLRIITEQIENGDKKAQYYIDGMCYQISKSIGEMATVLAGKVDYIILTGGASYSEYIVNQIKKNTEWIAPVEVYAGEMEMSALYQGAVRIFEGKEKARDYKEAKIRKAEVN</sequence>
<dbReference type="SUPFAM" id="SSF53067">
    <property type="entry name" value="Actin-like ATPase domain"/>
    <property type="match status" value="2"/>
</dbReference>
<dbReference type="Gene3D" id="3.30.420.40">
    <property type="match status" value="2"/>
</dbReference>
<evidence type="ECO:0000256" key="2">
    <source>
        <dbReference type="ARBA" id="ARBA00008748"/>
    </source>
</evidence>
<evidence type="ECO:0000256" key="10">
    <source>
        <dbReference type="RuleBase" id="RU003835"/>
    </source>
</evidence>
<keyword evidence="3 9" id="KW-0963">Cytoplasm</keyword>
<keyword evidence="12" id="KW-1185">Reference proteome</keyword>
<accession>A0A1S6IRT0</accession>
<evidence type="ECO:0000256" key="9">
    <source>
        <dbReference type="HAMAP-Rule" id="MF_00542"/>
    </source>
</evidence>
<evidence type="ECO:0000256" key="7">
    <source>
        <dbReference type="ARBA" id="ARBA00022840"/>
    </source>
</evidence>
<dbReference type="InterPro" id="IPR023865">
    <property type="entry name" value="Aliphatic_acid_kinase_CS"/>
</dbReference>
<dbReference type="GO" id="GO:0006083">
    <property type="term" value="P:acetate metabolic process"/>
    <property type="evidence" value="ECO:0007669"/>
    <property type="project" value="TreeGrafter"/>
</dbReference>
<evidence type="ECO:0000313" key="12">
    <source>
        <dbReference type="Proteomes" id="UP000188993"/>
    </source>
</evidence>
<dbReference type="GO" id="GO:0005737">
    <property type="term" value="C:cytoplasm"/>
    <property type="evidence" value="ECO:0007669"/>
    <property type="project" value="UniProtKB-SubCell"/>
</dbReference>
<dbReference type="Proteomes" id="UP000188993">
    <property type="component" value="Chromosome"/>
</dbReference>
<dbReference type="PANTHER" id="PTHR21060:SF3">
    <property type="entry name" value="BUTYRATE KINASE 2-RELATED"/>
    <property type="match status" value="1"/>
</dbReference>
<keyword evidence="6 9" id="KW-0418">Kinase</keyword>
<dbReference type="NCBIfam" id="NF002834">
    <property type="entry name" value="PRK03011.1-5"/>
    <property type="match status" value="1"/>
</dbReference>